<reference evidence="15" key="1">
    <citation type="submission" date="2018-02" db="EMBL/GenBank/DDBJ databases">
        <authorList>
            <person name="Clavel T."/>
            <person name="Strowig T."/>
        </authorList>
    </citation>
    <scope>NUCLEOTIDE SEQUENCE [LARGE SCALE GENOMIC DNA]</scope>
    <source>
        <strain evidence="15">DSM 103720</strain>
    </source>
</reference>
<dbReference type="FunFam" id="1.10.8.60:FF:000013">
    <property type="entry name" value="DNA polymerase III subunit gamma/tau"/>
    <property type="match status" value="1"/>
</dbReference>
<sequence length="631" mass="69165">MENYIVSARKYRPATFDSVVGQQALTATLKNAIATHRLAHSYLFCGSRGVGKTSCARIFAKTINCANPSPDGEACNECDSCRAFNDGNSLNIIELDAASNNGVDDIRQLVEQVQIPPSQGSYRVFIVDEVHMLSPAAFNAFLKTLEEPPSYVIFILATTEKHKIIPTILSRCQIYDFKRITVRDMIDHLSYVASKEGMTADPAALNIIARKADGAMRDALSIFDQVAASSRGNITYQSAIDNLNVLDYNYYNRLLDCFLEGKVLETWMIYKEIRDRGFDSHFFINGLADYMRDLMVARDPSTIVLLEADDEARKAMAATAAKCSPDFIYRAMNLCNEADLNYRTASNKQFLIELTLAKICQLLSPSHNNGAQGEGRLQKISSGASDRSQSPAANPVSSQPAPSPQSGGVQPASMPQAMPAAPSQPQAAPSMQPAPAARSMTQHQPAYQSPATPTPIVSAPSAGYKAAPARQAVPLKRPLMRPAGTFSINHSKDASQSASAQPGIGMTAPQRNEPYTREQLNKAWQNFMQAHPTEHILINTMRASFPAPQEGHTYKIMVENEMQRQTVEQAFPALLQAVRNDLSNDHFSLTVEINQGAASPHTWNEREVLNHMVENIPALRGFIDDLGLTIG</sequence>
<evidence type="ECO:0000256" key="3">
    <source>
        <dbReference type="ARBA" id="ARBA00022695"/>
    </source>
</evidence>
<dbReference type="InterPro" id="IPR003593">
    <property type="entry name" value="AAA+_ATPase"/>
</dbReference>
<dbReference type="RefSeq" id="WP_107033248.1">
    <property type="nucleotide sequence ID" value="NZ_CARSQY010000010.1"/>
</dbReference>
<dbReference type="GeneID" id="82527131"/>
<dbReference type="Pfam" id="PF22608">
    <property type="entry name" value="DNAX_ATPase_lid"/>
    <property type="match status" value="1"/>
</dbReference>
<dbReference type="PANTHER" id="PTHR11669:SF0">
    <property type="entry name" value="PROTEIN STICHEL-LIKE 2"/>
    <property type="match status" value="1"/>
</dbReference>
<comment type="subunit">
    <text evidence="11">DNA polymerase III contains a core (composed of alpha, epsilon and theta chains) that associates with a tau subunit. This core dimerizes to form the POLIII' complex. PolIII' associates with the gamma complex (composed of gamma, delta, delta', psi and chi chains) and with the beta chain to form the complete DNA polymerase III complex.</text>
</comment>
<dbReference type="NCBIfam" id="TIGR02397">
    <property type="entry name" value="dnaX_nterm"/>
    <property type="match status" value="1"/>
</dbReference>
<dbReference type="SMART" id="SM00382">
    <property type="entry name" value="AAA"/>
    <property type="match status" value="1"/>
</dbReference>
<dbReference type="GO" id="GO:0046872">
    <property type="term" value="F:metal ion binding"/>
    <property type="evidence" value="ECO:0007669"/>
    <property type="project" value="UniProtKB-KW"/>
</dbReference>
<evidence type="ECO:0000259" key="13">
    <source>
        <dbReference type="SMART" id="SM00382"/>
    </source>
</evidence>
<dbReference type="NCBIfam" id="NF011531">
    <property type="entry name" value="PRK14971.1"/>
    <property type="match status" value="1"/>
</dbReference>
<dbReference type="InterPro" id="IPR045085">
    <property type="entry name" value="HLD_clamp_pol_III_gamma_tau"/>
</dbReference>
<proteinExistence type="inferred from homology"/>
<feature type="compositionally biased region" description="Polar residues" evidence="12">
    <location>
        <begin position="486"/>
        <end position="500"/>
    </location>
</feature>
<evidence type="ECO:0000256" key="7">
    <source>
        <dbReference type="ARBA" id="ARBA00022833"/>
    </source>
</evidence>
<accession>A0A2V1II79</accession>
<dbReference type="GO" id="GO:0003887">
    <property type="term" value="F:DNA-directed DNA polymerase activity"/>
    <property type="evidence" value="ECO:0007669"/>
    <property type="project" value="UniProtKB-KW"/>
</dbReference>
<evidence type="ECO:0000256" key="11">
    <source>
        <dbReference type="RuleBase" id="RU364063"/>
    </source>
</evidence>
<dbReference type="Gene3D" id="1.20.272.10">
    <property type="match status" value="1"/>
</dbReference>
<keyword evidence="7" id="KW-0862">Zinc</keyword>
<dbReference type="InterPro" id="IPR050238">
    <property type="entry name" value="DNA_Rep/Repair_Clamp_Loader"/>
</dbReference>
<keyword evidence="5" id="KW-0479">Metal-binding</keyword>
<feature type="compositionally biased region" description="Low complexity" evidence="12">
    <location>
        <begin position="388"/>
        <end position="437"/>
    </location>
</feature>
<evidence type="ECO:0000256" key="12">
    <source>
        <dbReference type="SAM" id="MobiDB-lite"/>
    </source>
</evidence>
<dbReference type="SUPFAM" id="SSF52540">
    <property type="entry name" value="P-loop containing nucleoside triphosphate hydrolases"/>
    <property type="match status" value="1"/>
</dbReference>
<dbReference type="CDD" id="cd00009">
    <property type="entry name" value="AAA"/>
    <property type="match status" value="1"/>
</dbReference>
<dbReference type="Pfam" id="PF13177">
    <property type="entry name" value="DNA_pol3_delta2"/>
    <property type="match status" value="1"/>
</dbReference>
<evidence type="ECO:0000256" key="10">
    <source>
        <dbReference type="ARBA" id="ARBA00049244"/>
    </source>
</evidence>
<evidence type="ECO:0000256" key="5">
    <source>
        <dbReference type="ARBA" id="ARBA00022723"/>
    </source>
</evidence>
<dbReference type="EC" id="2.7.7.7" evidence="11"/>
<dbReference type="InterPro" id="IPR027417">
    <property type="entry name" value="P-loop_NTPase"/>
</dbReference>
<keyword evidence="9 11" id="KW-0239">DNA-directed DNA polymerase</keyword>
<dbReference type="GO" id="GO:0006261">
    <property type="term" value="P:DNA-templated DNA replication"/>
    <property type="evidence" value="ECO:0007669"/>
    <property type="project" value="TreeGrafter"/>
</dbReference>
<feature type="region of interest" description="Disordered" evidence="12">
    <location>
        <begin position="482"/>
        <end position="511"/>
    </location>
</feature>
<evidence type="ECO:0000256" key="2">
    <source>
        <dbReference type="ARBA" id="ARBA00022679"/>
    </source>
</evidence>
<feature type="region of interest" description="Disordered" evidence="12">
    <location>
        <begin position="367"/>
        <end position="463"/>
    </location>
</feature>
<dbReference type="NCBIfam" id="NF004046">
    <property type="entry name" value="PRK05563.1"/>
    <property type="match status" value="1"/>
</dbReference>
<comment type="function">
    <text evidence="11">DNA polymerase III is a complex, multichain enzyme responsible for most of the replicative synthesis in bacteria. This DNA polymerase also exhibits 3' to 5' exonuclease activity.</text>
</comment>
<comment type="catalytic activity">
    <reaction evidence="10 11">
        <text>DNA(n) + a 2'-deoxyribonucleoside 5'-triphosphate = DNA(n+1) + diphosphate</text>
        <dbReference type="Rhea" id="RHEA:22508"/>
        <dbReference type="Rhea" id="RHEA-COMP:17339"/>
        <dbReference type="Rhea" id="RHEA-COMP:17340"/>
        <dbReference type="ChEBI" id="CHEBI:33019"/>
        <dbReference type="ChEBI" id="CHEBI:61560"/>
        <dbReference type="ChEBI" id="CHEBI:173112"/>
        <dbReference type="EC" id="2.7.7.7"/>
    </reaction>
</comment>
<dbReference type="Pfam" id="PF12169">
    <property type="entry name" value="DNA_pol3_gamma3"/>
    <property type="match status" value="1"/>
</dbReference>
<dbReference type="Gene3D" id="3.40.50.300">
    <property type="entry name" value="P-loop containing nucleotide triphosphate hydrolases"/>
    <property type="match status" value="1"/>
</dbReference>
<evidence type="ECO:0000313" key="14">
    <source>
        <dbReference type="EMBL" id="PWB00546.1"/>
    </source>
</evidence>
<dbReference type="GO" id="GO:0005524">
    <property type="term" value="F:ATP binding"/>
    <property type="evidence" value="ECO:0007669"/>
    <property type="project" value="UniProtKB-KW"/>
</dbReference>
<dbReference type="PANTHER" id="PTHR11669">
    <property type="entry name" value="REPLICATION FACTOR C / DNA POLYMERASE III GAMMA-TAU SUBUNIT"/>
    <property type="match status" value="1"/>
</dbReference>
<keyword evidence="4 11" id="KW-0235">DNA replication</keyword>
<keyword evidence="6 11" id="KW-0547">Nucleotide-binding</keyword>
<protein>
    <recommendedName>
        <fullName evidence="11">DNA polymerase III subunit gamma/tau</fullName>
        <ecNumber evidence="11">2.7.7.7</ecNumber>
    </recommendedName>
</protein>
<dbReference type="Gene3D" id="1.10.8.60">
    <property type="match status" value="1"/>
</dbReference>
<dbReference type="GO" id="GO:0003677">
    <property type="term" value="F:DNA binding"/>
    <property type="evidence" value="ECO:0007669"/>
    <property type="project" value="InterPro"/>
</dbReference>
<feature type="domain" description="AAA+ ATPase" evidence="13">
    <location>
        <begin position="38"/>
        <end position="181"/>
    </location>
</feature>
<evidence type="ECO:0000313" key="15">
    <source>
        <dbReference type="Proteomes" id="UP000244905"/>
    </source>
</evidence>
<comment type="similarity">
    <text evidence="1 11">Belongs to the DnaX/STICHEL family.</text>
</comment>
<keyword evidence="8 11" id="KW-0067">ATP-binding</keyword>
<gene>
    <name evidence="11" type="primary">dnaX</name>
    <name evidence="14" type="ORF">C5O23_12420</name>
</gene>
<keyword evidence="15" id="KW-1185">Reference proteome</keyword>
<dbReference type="InterPro" id="IPR022754">
    <property type="entry name" value="DNA_pol_III_gamma-3"/>
</dbReference>
<organism evidence="14 15">
    <name type="scientific">Duncaniella muris</name>
    <dbReference type="NCBI Taxonomy" id="2094150"/>
    <lineage>
        <taxon>Bacteria</taxon>
        <taxon>Pseudomonadati</taxon>
        <taxon>Bacteroidota</taxon>
        <taxon>Bacteroidia</taxon>
        <taxon>Bacteroidales</taxon>
        <taxon>Muribaculaceae</taxon>
        <taxon>Duncaniella</taxon>
    </lineage>
</organism>
<dbReference type="GO" id="GO:0009360">
    <property type="term" value="C:DNA polymerase III complex"/>
    <property type="evidence" value="ECO:0007669"/>
    <property type="project" value="InterPro"/>
</dbReference>
<evidence type="ECO:0000256" key="4">
    <source>
        <dbReference type="ARBA" id="ARBA00022705"/>
    </source>
</evidence>
<dbReference type="CDD" id="cd18137">
    <property type="entry name" value="HLD_clamp_pol_III_gamma_tau"/>
    <property type="match status" value="1"/>
</dbReference>
<dbReference type="FunFam" id="3.40.50.300:FF:000014">
    <property type="entry name" value="DNA polymerase III subunit gamma/tau"/>
    <property type="match status" value="1"/>
</dbReference>
<feature type="compositionally biased region" description="Polar residues" evidence="12">
    <location>
        <begin position="439"/>
        <end position="451"/>
    </location>
</feature>
<dbReference type="AlphaFoldDB" id="A0A2V1II79"/>
<evidence type="ECO:0000256" key="1">
    <source>
        <dbReference type="ARBA" id="ARBA00006360"/>
    </source>
</evidence>
<dbReference type="InterPro" id="IPR008921">
    <property type="entry name" value="DNA_pol3_clamp-load_cplx_C"/>
</dbReference>
<dbReference type="SUPFAM" id="SSF48019">
    <property type="entry name" value="post-AAA+ oligomerization domain-like"/>
    <property type="match status" value="1"/>
</dbReference>
<dbReference type="EMBL" id="PUEC01000038">
    <property type="protein sequence ID" value="PWB00546.1"/>
    <property type="molecule type" value="Genomic_DNA"/>
</dbReference>
<keyword evidence="3 11" id="KW-0548">Nucleotidyltransferase</keyword>
<name>A0A2V1II79_9BACT</name>
<dbReference type="Proteomes" id="UP000244905">
    <property type="component" value="Unassembled WGS sequence"/>
</dbReference>
<evidence type="ECO:0000256" key="9">
    <source>
        <dbReference type="ARBA" id="ARBA00022932"/>
    </source>
</evidence>
<keyword evidence="2 11" id="KW-0808">Transferase</keyword>
<dbReference type="InterPro" id="IPR012763">
    <property type="entry name" value="DNA_pol_III_sug/sutau_N"/>
</dbReference>
<evidence type="ECO:0000256" key="8">
    <source>
        <dbReference type="ARBA" id="ARBA00022840"/>
    </source>
</evidence>
<evidence type="ECO:0000256" key="6">
    <source>
        <dbReference type="ARBA" id="ARBA00022741"/>
    </source>
</evidence>
<comment type="caution">
    <text evidence="14">The sequence shown here is derived from an EMBL/GenBank/DDBJ whole genome shotgun (WGS) entry which is preliminary data.</text>
</comment>